<dbReference type="EMBL" id="JBHRUV010000098">
    <property type="protein sequence ID" value="MFC3267267.1"/>
    <property type="molecule type" value="Genomic_DNA"/>
</dbReference>
<protein>
    <submittedName>
        <fullName evidence="2">Phage terminase large subunit</fullName>
    </submittedName>
</protein>
<evidence type="ECO:0000313" key="2">
    <source>
        <dbReference type="EMBL" id="MFC3267267.1"/>
    </source>
</evidence>
<evidence type="ECO:0000259" key="1">
    <source>
        <dbReference type="Pfam" id="PF04466"/>
    </source>
</evidence>
<comment type="caution">
    <text evidence="2">The sequence shown here is derived from an EMBL/GenBank/DDBJ whole genome shotgun (WGS) entry which is preliminary data.</text>
</comment>
<sequence>MLEPARDKGAFGGRGSGKSHFFAGLMIEDCLAAPGEIGEGMRALCIREVQKDLTQSAKALIEAKLVAFGLGEADGFKVFRDVIQTPGDGIIIFKGMNDYSADSVKSLEGFRRAWWEEAHTATARSISLLRPTMRAAGAQMWWSWNPKRRVDPVDVMLRGPERPTGAVVVQANWRDNPWFTPELEQERQDCLRMSPDQYDHIWEGDYATVSVGAYYAASLTQARSEGRICRVVADPLMQVRAVWDIGGTGAKADACSIWICQFVGREIRVLDYYEAQGQPLATHVNWLRDNGYGKALCILPHDGATQDRVFDVSYESALRQAGFEVVVVPNQGRGAAMARIEAARRMFPAIWFDEAKTEAGREALGAYHARRDEARGIDLGPEHDWSSHAADAFGLMCVAYEEPKVKREKKRPAGYARGGWMGA</sequence>
<dbReference type="InterPro" id="IPR027417">
    <property type="entry name" value="P-loop_NTPase"/>
</dbReference>
<dbReference type="PANTHER" id="PTHR39184">
    <property type="match status" value="1"/>
</dbReference>
<dbReference type="InterPro" id="IPR035412">
    <property type="entry name" value="Terminase_L_N"/>
</dbReference>
<dbReference type="InterPro" id="IPR052380">
    <property type="entry name" value="Viral_DNA_packaging_terminase"/>
</dbReference>
<keyword evidence="3" id="KW-1185">Reference proteome</keyword>
<dbReference type="Proteomes" id="UP001595536">
    <property type="component" value="Unassembled WGS sequence"/>
</dbReference>
<gene>
    <name evidence="2" type="ORF">ACFOEX_13040</name>
</gene>
<dbReference type="RefSeq" id="WP_376829156.1">
    <property type="nucleotide sequence ID" value="NZ_JBHLWR010000005.1"/>
</dbReference>
<proteinExistence type="predicted"/>
<feature type="domain" description="Phage terminase large subunit N-terminal" evidence="1">
    <location>
        <begin position="10"/>
        <end position="204"/>
    </location>
</feature>
<dbReference type="PANTHER" id="PTHR39184:SF1">
    <property type="entry name" value="PBSX PHAGE TERMINASE LARGE SUBUNIT"/>
    <property type="match status" value="1"/>
</dbReference>
<name>A0ABV7LI71_9HYPH</name>
<reference evidence="3" key="1">
    <citation type="journal article" date="2019" name="Int. J. Syst. Evol. Microbiol.">
        <title>The Global Catalogue of Microorganisms (GCM) 10K type strain sequencing project: providing services to taxonomists for standard genome sequencing and annotation.</title>
        <authorList>
            <consortium name="The Broad Institute Genomics Platform"/>
            <consortium name="The Broad Institute Genome Sequencing Center for Infectious Disease"/>
            <person name="Wu L."/>
            <person name="Ma J."/>
        </authorList>
    </citation>
    <scope>NUCLEOTIDE SEQUENCE [LARGE SCALE GENOMIC DNA]</scope>
    <source>
        <strain evidence="3">CCM 7941</strain>
    </source>
</reference>
<dbReference type="Pfam" id="PF04466">
    <property type="entry name" value="Terminase_3"/>
    <property type="match status" value="1"/>
</dbReference>
<dbReference type="Gene3D" id="3.40.50.300">
    <property type="entry name" value="P-loop containing nucleotide triphosphate hydrolases"/>
    <property type="match status" value="1"/>
</dbReference>
<accession>A0ABV7LI71</accession>
<organism evidence="2 3">
    <name type="scientific">Camelimonas abortus</name>
    <dbReference type="NCBI Taxonomy" id="1017184"/>
    <lineage>
        <taxon>Bacteria</taxon>
        <taxon>Pseudomonadati</taxon>
        <taxon>Pseudomonadota</taxon>
        <taxon>Alphaproteobacteria</taxon>
        <taxon>Hyphomicrobiales</taxon>
        <taxon>Chelatococcaceae</taxon>
        <taxon>Camelimonas</taxon>
    </lineage>
</organism>
<evidence type="ECO:0000313" key="3">
    <source>
        <dbReference type="Proteomes" id="UP001595536"/>
    </source>
</evidence>